<dbReference type="AlphaFoldDB" id="A0AA35U086"/>
<dbReference type="Proteomes" id="UP001174909">
    <property type="component" value="Unassembled WGS sequence"/>
</dbReference>
<dbReference type="InterPro" id="IPR042534">
    <property type="entry name" value="SAP18_sf"/>
</dbReference>
<proteinExistence type="inferred from homology"/>
<comment type="similarity">
    <text evidence="1">Belongs to the SAP18 family.</text>
</comment>
<dbReference type="GO" id="GO:0005634">
    <property type="term" value="C:nucleus"/>
    <property type="evidence" value="ECO:0007669"/>
    <property type="project" value="TreeGrafter"/>
</dbReference>
<evidence type="ECO:0000256" key="1">
    <source>
        <dbReference type="ARBA" id="ARBA00009143"/>
    </source>
</evidence>
<keyword evidence="4" id="KW-1185">Reference proteome</keyword>
<evidence type="ECO:0000313" key="3">
    <source>
        <dbReference type="EMBL" id="CAI8057034.1"/>
    </source>
</evidence>
<reference evidence="3" key="1">
    <citation type="submission" date="2023-03" db="EMBL/GenBank/DDBJ databases">
        <authorList>
            <person name="Steffen K."/>
            <person name="Cardenas P."/>
        </authorList>
    </citation>
    <scope>NUCLEOTIDE SEQUENCE</scope>
</reference>
<dbReference type="Pfam" id="PF06487">
    <property type="entry name" value="SAP18"/>
    <property type="match status" value="1"/>
</dbReference>
<organism evidence="3 4">
    <name type="scientific">Geodia barretti</name>
    <name type="common">Barrett's horny sponge</name>
    <dbReference type="NCBI Taxonomy" id="519541"/>
    <lineage>
        <taxon>Eukaryota</taxon>
        <taxon>Metazoa</taxon>
        <taxon>Porifera</taxon>
        <taxon>Demospongiae</taxon>
        <taxon>Heteroscleromorpha</taxon>
        <taxon>Tetractinellida</taxon>
        <taxon>Astrophorina</taxon>
        <taxon>Geodiidae</taxon>
        <taxon>Geodia</taxon>
    </lineage>
</organism>
<accession>A0AA35U086</accession>
<dbReference type="PANTHER" id="PTHR13082:SF0">
    <property type="entry name" value="HISTONE DEACETYLASE COMPLEX SUBUNIT SAP18"/>
    <property type="match status" value="1"/>
</dbReference>
<name>A0AA35U086_GEOBA</name>
<dbReference type="GO" id="GO:0003714">
    <property type="term" value="F:transcription corepressor activity"/>
    <property type="evidence" value="ECO:0007669"/>
    <property type="project" value="TreeGrafter"/>
</dbReference>
<dbReference type="PANTHER" id="PTHR13082">
    <property type="entry name" value="SAP18"/>
    <property type="match status" value="1"/>
</dbReference>
<gene>
    <name evidence="3" type="ORF">GBAR_LOCUS31062</name>
</gene>
<dbReference type="Gene3D" id="3.10.20.550">
    <property type="entry name" value="ASAP complex, SAP18 subunit"/>
    <property type="match status" value="1"/>
</dbReference>
<sequence length="104" mass="12117">MLLRVFCSMGRHHRLDEFNRNSVPSNELQIYTWLDCTLRELMTLIREVNPDTRAKGTMFQFSTVYPDPRRGGFRMKDLGQTCSGTRGTDDNITLHSRKFQIGTM</sequence>
<protein>
    <recommendedName>
        <fullName evidence="2">18 kDa Sin3-associated polypeptide</fullName>
    </recommendedName>
</protein>
<evidence type="ECO:0000256" key="2">
    <source>
        <dbReference type="ARBA" id="ARBA00030511"/>
    </source>
</evidence>
<comment type="caution">
    <text evidence="3">The sequence shown here is derived from an EMBL/GenBank/DDBJ whole genome shotgun (WGS) entry which is preliminary data.</text>
</comment>
<dbReference type="EMBL" id="CASHTH010004418">
    <property type="protein sequence ID" value="CAI8057034.1"/>
    <property type="molecule type" value="Genomic_DNA"/>
</dbReference>
<evidence type="ECO:0000313" key="4">
    <source>
        <dbReference type="Proteomes" id="UP001174909"/>
    </source>
</evidence>
<dbReference type="InterPro" id="IPR010516">
    <property type="entry name" value="SAP18"/>
</dbReference>